<sequence>MRMAQVCHRFHSLVCSHLRFLDLSSSGAHHHHHHADCDSAAQQQPSTKLAQLAEGLDRFLQHLGRNCHNLRGLVLPPKVTSGVHLERVAGMKGLTSLSLYGCSAVSDDDLAHLAAFTGLERLHACGTYTTLEGLACLPSPARETAVVHQEHSLFIFPGMTEALSMQRKGISYNPFSLFSTSLIPSIHKNVRRMHETIAWLEKRQMVLDRRIRDKDHYAKHYIRLNVHFEPARHLSYYKKWLMSVWSKESDLCEGQEREKAMAALRRKKMYMRQRDRIDAAGRQLADSLLAFQIVHDLGLIRSRWWG</sequence>
<dbReference type="Gene3D" id="1.10.287.1060">
    <property type="entry name" value="ESAT-6-like"/>
    <property type="match status" value="1"/>
</dbReference>
<reference evidence="1 2" key="1">
    <citation type="journal article" date="2013" name="Genome Biol.">
        <title>Genome of Acanthamoeba castellanii highlights extensive lateral gene transfer and early evolution of tyrosine kinase signaling.</title>
        <authorList>
            <person name="Clarke M."/>
            <person name="Lohan A.J."/>
            <person name="Liu B."/>
            <person name="Lagkouvardos I."/>
            <person name="Roy S."/>
            <person name="Zafar N."/>
            <person name="Bertelli C."/>
            <person name="Schilde C."/>
            <person name="Kianianmomeni A."/>
            <person name="Burglin T.R."/>
            <person name="Frech C."/>
            <person name="Turcotte B."/>
            <person name="Kopec K.O."/>
            <person name="Synnott J.M."/>
            <person name="Choo C."/>
            <person name="Paponov I."/>
            <person name="Finkler A."/>
            <person name="Soon Heng Tan C."/>
            <person name="Hutchins A.P."/>
            <person name="Weinmeier T."/>
            <person name="Rattei T."/>
            <person name="Chu J.S."/>
            <person name="Gimenez G."/>
            <person name="Irimia M."/>
            <person name="Rigden D.J."/>
            <person name="Fitzpatrick D.A."/>
            <person name="Lorenzo-Morales J."/>
            <person name="Bateman A."/>
            <person name="Chiu C.H."/>
            <person name="Tang P."/>
            <person name="Hegemann P."/>
            <person name="Fromm H."/>
            <person name="Raoult D."/>
            <person name="Greub G."/>
            <person name="Miranda-Saavedra D."/>
            <person name="Chen N."/>
            <person name="Nash P."/>
            <person name="Ginger M.L."/>
            <person name="Horn M."/>
            <person name="Schaap P."/>
            <person name="Caler L."/>
            <person name="Loftus B."/>
        </authorList>
    </citation>
    <scope>NUCLEOTIDE SEQUENCE [LARGE SCALE GENOMIC DNA]</scope>
    <source>
        <strain evidence="1 2">Neff</strain>
    </source>
</reference>
<gene>
    <name evidence="1" type="ORF">ACA1_184210</name>
</gene>
<dbReference type="Proteomes" id="UP000011083">
    <property type="component" value="Unassembled WGS sequence"/>
</dbReference>
<dbReference type="SUPFAM" id="SSF52047">
    <property type="entry name" value="RNI-like"/>
    <property type="match status" value="1"/>
</dbReference>
<dbReference type="RefSeq" id="XP_004346019.1">
    <property type="nucleotide sequence ID" value="XM_004345969.1"/>
</dbReference>
<dbReference type="AlphaFoldDB" id="L8H8I0"/>
<dbReference type="InterPro" id="IPR032675">
    <property type="entry name" value="LRR_dom_sf"/>
</dbReference>
<evidence type="ECO:0000313" key="1">
    <source>
        <dbReference type="EMBL" id="ELR21475.1"/>
    </source>
</evidence>
<dbReference type="VEuPathDB" id="AmoebaDB:ACA1_184210"/>
<keyword evidence="2" id="KW-1185">Reference proteome</keyword>
<dbReference type="Gene3D" id="3.80.10.10">
    <property type="entry name" value="Ribonuclease Inhibitor"/>
    <property type="match status" value="1"/>
</dbReference>
<dbReference type="GeneID" id="14922369"/>
<accession>L8H8I0</accession>
<dbReference type="KEGG" id="acan:ACA1_184210"/>
<evidence type="ECO:0000313" key="2">
    <source>
        <dbReference type="Proteomes" id="UP000011083"/>
    </source>
</evidence>
<name>L8H8I0_ACACF</name>
<dbReference type="EMBL" id="KB007904">
    <property type="protein sequence ID" value="ELR21475.1"/>
    <property type="molecule type" value="Genomic_DNA"/>
</dbReference>
<proteinExistence type="predicted"/>
<organism evidence="1 2">
    <name type="scientific">Acanthamoeba castellanii (strain ATCC 30010 / Neff)</name>
    <dbReference type="NCBI Taxonomy" id="1257118"/>
    <lineage>
        <taxon>Eukaryota</taxon>
        <taxon>Amoebozoa</taxon>
        <taxon>Discosea</taxon>
        <taxon>Longamoebia</taxon>
        <taxon>Centramoebida</taxon>
        <taxon>Acanthamoebidae</taxon>
        <taxon>Acanthamoeba</taxon>
    </lineage>
</organism>
<evidence type="ECO:0008006" key="3">
    <source>
        <dbReference type="Google" id="ProtNLM"/>
    </source>
</evidence>
<protein>
    <recommendedName>
        <fullName evidence="3">Leucine rich repeat domain containing protein</fullName>
    </recommendedName>
</protein>